<dbReference type="EMBL" id="VDEP01000001">
    <property type="protein sequence ID" value="KAA1139267.1"/>
    <property type="molecule type" value="Genomic_DNA"/>
</dbReference>
<dbReference type="Proteomes" id="UP000325313">
    <property type="component" value="Unassembled WGS sequence"/>
</dbReference>
<organism evidence="2 3">
    <name type="scientific">Puccinia graminis f. sp. tritici</name>
    <dbReference type="NCBI Taxonomy" id="56615"/>
    <lineage>
        <taxon>Eukaryota</taxon>
        <taxon>Fungi</taxon>
        <taxon>Dikarya</taxon>
        <taxon>Basidiomycota</taxon>
        <taxon>Pucciniomycotina</taxon>
        <taxon>Pucciniomycetes</taxon>
        <taxon>Pucciniales</taxon>
        <taxon>Pucciniaceae</taxon>
        <taxon>Puccinia</taxon>
    </lineage>
</organism>
<feature type="region of interest" description="Disordered" evidence="1">
    <location>
        <begin position="167"/>
        <end position="194"/>
    </location>
</feature>
<comment type="caution">
    <text evidence="2">The sequence shown here is derived from an EMBL/GenBank/DDBJ whole genome shotgun (WGS) entry which is preliminary data.</text>
</comment>
<proteinExistence type="predicted"/>
<evidence type="ECO:0000313" key="3">
    <source>
        <dbReference type="Proteomes" id="UP000325313"/>
    </source>
</evidence>
<feature type="compositionally biased region" description="Basic residues" evidence="1">
    <location>
        <begin position="174"/>
        <end position="184"/>
    </location>
</feature>
<reference evidence="2 3" key="1">
    <citation type="submission" date="2019-05" db="EMBL/GenBank/DDBJ databases">
        <title>Emergence of the Ug99 lineage of the wheat stem rust pathogen through somatic hybridization.</title>
        <authorList>
            <person name="Li F."/>
            <person name="Upadhyaya N.M."/>
            <person name="Sperschneider J."/>
            <person name="Matny O."/>
            <person name="Nguyen-Phuc H."/>
            <person name="Mago R."/>
            <person name="Raley C."/>
            <person name="Miller M.E."/>
            <person name="Silverstein K.A.T."/>
            <person name="Henningsen E."/>
            <person name="Hirsch C.D."/>
            <person name="Visser B."/>
            <person name="Pretorius Z.A."/>
            <person name="Steffenson B.J."/>
            <person name="Schwessinger B."/>
            <person name="Dodds P.N."/>
            <person name="Figueroa M."/>
        </authorList>
    </citation>
    <scope>NUCLEOTIDE SEQUENCE [LARGE SCALE GENOMIC DNA]</scope>
    <source>
        <strain evidence="2 3">Ug99</strain>
    </source>
</reference>
<feature type="region of interest" description="Disordered" evidence="1">
    <location>
        <begin position="52"/>
        <end position="81"/>
    </location>
</feature>
<dbReference type="AlphaFoldDB" id="A0A5B0SNF1"/>
<accession>A0A5B0SNF1</accession>
<name>A0A5B0SNF1_PUCGR</name>
<evidence type="ECO:0000256" key="1">
    <source>
        <dbReference type="SAM" id="MobiDB-lite"/>
    </source>
</evidence>
<gene>
    <name evidence="2" type="ORF">PGTUg99_037609</name>
</gene>
<protein>
    <submittedName>
        <fullName evidence="2">Uncharacterized protein</fullName>
    </submittedName>
</protein>
<evidence type="ECO:0000313" key="2">
    <source>
        <dbReference type="EMBL" id="KAA1139267.1"/>
    </source>
</evidence>
<sequence>MYMQTRKKTAELERFSKLSIVSNSNGDMVETDVAIEVDDGQDDPLQERIRRLQSPTMNKSDHPAATATSRAGMELGGPSEESSATINAIDKACKIHVLTHDERIKNLVHEHIAIWRKCTTYQSLGPSKELRGWLGRAQQSQKFLEKLIPKNEIEGYVQGWNPWTTERELFPQPSKRKKGKKGKNKSSTSQMMRFDDPQRWAEVFEIGRALIKAYDDAPSNKSS</sequence>